<accession>A0ABW4BPV1</accession>
<organism evidence="6 7">
    <name type="scientific">Lapidilactobacillus gannanensis</name>
    <dbReference type="NCBI Taxonomy" id="2486002"/>
    <lineage>
        <taxon>Bacteria</taxon>
        <taxon>Bacillati</taxon>
        <taxon>Bacillota</taxon>
        <taxon>Bacilli</taxon>
        <taxon>Lactobacillales</taxon>
        <taxon>Lactobacillaceae</taxon>
        <taxon>Lapidilactobacillus</taxon>
    </lineage>
</organism>
<dbReference type="PROSITE" id="PS50931">
    <property type="entry name" value="HTH_LYSR"/>
    <property type="match status" value="1"/>
</dbReference>
<proteinExistence type="inferred from homology"/>
<dbReference type="Gene3D" id="1.10.10.10">
    <property type="entry name" value="Winged helix-like DNA-binding domain superfamily/Winged helix DNA-binding domain"/>
    <property type="match status" value="1"/>
</dbReference>
<dbReference type="SUPFAM" id="SSF46785">
    <property type="entry name" value="Winged helix' DNA-binding domain"/>
    <property type="match status" value="1"/>
</dbReference>
<keyword evidence="2" id="KW-0805">Transcription regulation</keyword>
<dbReference type="InterPro" id="IPR036388">
    <property type="entry name" value="WH-like_DNA-bd_sf"/>
</dbReference>
<dbReference type="Pfam" id="PF03466">
    <property type="entry name" value="LysR_substrate"/>
    <property type="match status" value="1"/>
</dbReference>
<evidence type="ECO:0000256" key="2">
    <source>
        <dbReference type="ARBA" id="ARBA00023015"/>
    </source>
</evidence>
<keyword evidence="3" id="KW-0238">DNA-binding</keyword>
<dbReference type="RefSeq" id="WP_125651071.1">
    <property type="nucleotide sequence ID" value="NZ_JBHTOH010000031.1"/>
</dbReference>
<dbReference type="InterPro" id="IPR050950">
    <property type="entry name" value="HTH-type_LysR_regulators"/>
</dbReference>
<dbReference type="Pfam" id="PF00126">
    <property type="entry name" value="HTH_1"/>
    <property type="match status" value="1"/>
</dbReference>
<dbReference type="InterPro" id="IPR000847">
    <property type="entry name" value="LysR_HTH_N"/>
</dbReference>
<dbReference type="EMBL" id="JBHTOH010000031">
    <property type="protein sequence ID" value="MFD1410972.1"/>
    <property type="molecule type" value="Genomic_DNA"/>
</dbReference>
<evidence type="ECO:0000256" key="3">
    <source>
        <dbReference type="ARBA" id="ARBA00023125"/>
    </source>
</evidence>
<evidence type="ECO:0000259" key="5">
    <source>
        <dbReference type="PROSITE" id="PS50931"/>
    </source>
</evidence>
<dbReference type="InterPro" id="IPR036390">
    <property type="entry name" value="WH_DNA-bd_sf"/>
</dbReference>
<evidence type="ECO:0000256" key="1">
    <source>
        <dbReference type="ARBA" id="ARBA00009437"/>
    </source>
</evidence>
<dbReference type="SUPFAM" id="SSF53850">
    <property type="entry name" value="Periplasmic binding protein-like II"/>
    <property type="match status" value="1"/>
</dbReference>
<dbReference type="PANTHER" id="PTHR30419">
    <property type="entry name" value="HTH-TYPE TRANSCRIPTIONAL REGULATOR YBHD"/>
    <property type="match status" value="1"/>
</dbReference>
<keyword evidence="4" id="KW-0804">Transcription</keyword>
<evidence type="ECO:0000256" key="4">
    <source>
        <dbReference type="ARBA" id="ARBA00023163"/>
    </source>
</evidence>
<dbReference type="Proteomes" id="UP001597191">
    <property type="component" value="Unassembled WGS sequence"/>
</dbReference>
<dbReference type="PANTHER" id="PTHR30419:SF8">
    <property type="entry name" value="NITROGEN ASSIMILATION TRANSCRIPTIONAL ACTIVATOR-RELATED"/>
    <property type="match status" value="1"/>
</dbReference>
<reference evidence="7" key="1">
    <citation type="journal article" date="2019" name="Int. J. Syst. Evol. Microbiol.">
        <title>The Global Catalogue of Microorganisms (GCM) 10K type strain sequencing project: providing services to taxonomists for standard genome sequencing and annotation.</title>
        <authorList>
            <consortium name="The Broad Institute Genomics Platform"/>
            <consortium name="The Broad Institute Genome Sequencing Center for Infectious Disease"/>
            <person name="Wu L."/>
            <person name="Ma J."/>
        </authorList>
    </citation>
    <scope>NUCLEOTIDE SEQUENCE [LARGE SCALE GENOMIC DNA]</scope>
    <source>
        <strain evidence="7">CCM 8937</strain>
    </source>
</reference>
<feature type="domain" description="HTH lysR-type" evidence="5">
    <location>
        <begin position="1"/>
        <end position="58"/>
    </location>
</feature>
<evidence type="ECO:0000313" key="6">
    <source>
        <dbReference type="EMBL" id="MFD1410972.1"/>
    </source>
</evidence>
<comment type="similarity">
    <text evidence="1">Belongs to the LysR transcriptional regulatory family.</text>
</comment>
<name>A0ABW4BPV1_9LACO</name>
<comment type="caution">
    <text evidence="6">The sequence shown here is derived from an EMBL/GenBank/DDBJ whole genome shotgun (WGS) entry which is preliminary data.</text>
</comment>
<gene>
    <name evidence="6" type="ORF">ACFQ4R_05015</name>
</gene>
<evidence type="ECO:0000313" key="7">
    <source>
        <dbReference type="Proteomes" id="UP001597191"/>
    </source>
</evidence>
<dbReference type="InterPro" id="IPR005119">
    <property type="entry name" value="LysR_subst-bd"/>
</dbReference>
<dbReference type="Gene3D" id="3.40.190.290">
    <property type="match status" value="1"/>
</dbReference>
<keyword evidence="7" id="KW-1185">Reference proteome</keyword>
<dbReference type="CDD" id="cd05466">
    <property type="entry name" value="PBP2_LTTR_substrate"/>
    <property type="match status" value="1"/>
</dbReference>
<dbReference type="PRINTS" id="PR00039">
    <property type="entry name" value="HTHLYSR"/>
</dbReference>
<protein>
    <submittedName>
        <fullName evidence="6">LysR family transcriptional regulator</fullName>
    </submittedName>
</protein>
<sequence>MELQQLQNFLIVAQEENITHAAEYLHISQPALSRQIKTLENEFGKQLLIRENKRVTLTPEGVLLRKRANEIIKLTAKTTAELAANDDEIAGDILLGVSETDSIRYISECAKELISNNPKVTLKLKNGDNESILNMVNNGLVDLGLYFGNVDQNIYQHISLQQINRFGMLMRRDNPLAKKAVLTPADLLDQPLILYQESLDNGLLYEWFHTRELNIVGTFGMYLSAKKMVESGLGIAMVFDNLVDYSKTDYICVPLSLEMKTKVNLIWKKYQVFSKPTKLFLDSIIKPQNI</sequence>